<evidence type="ECO:0000313" key="3">
    <source>
        <dbReference type="EMBL" id="QOW60455.1"/>
    </source>
</evidence>
<dbReference type="RefSeq" id="WP_194075991.1">
    <property type="nucleotide sequence ID" value="NZ_CP061839.1"/>
</dbReference>
<dbReference type="AlphaFoldDB" id="A0A7S7AVR0"/>
<dbReference type="Gene3D" id="3.30.10.20">
    <property type="match status" value="2"/>
</dbReference>
<dbReference type="InterPro" id="IPR005543">
    <property type="entry name" value="PASTA_dom"/>
</dbReference>
<reference evidence="3 4" key="1">
    <citation type="submission" date="2020-09" db="EMBL/GenBank/DDBJ databases">
        <title>Characterization of Treponema spp. from bovine digital dermatitis in Korea.</title>
        <authorList>
            <person name="Espiritu H.M."/>
            <person name="Cho Y.I."/>
            <person name="Mamuad L."/>
        </authorList>
    </citation>
    <scope>NUCLEOTIDE SEQUENCE [LARGE SCALE GENOMIC DNA]</scope>
    <source>
        <strain evidence="3 4">KS1</strain>
    </source>
</reference>
<keyword evidence="1" id="KW-0472">Membrane</keyword>
<gene>
    <name evidence="3" type="ORF">IFE08_11655</name>
</gene>
<protein>
    <submittedName>
        <fullName evidence="3">PASTA domain-containing protein</fullName>
    </submittedName>
</protein>
<dbReference type="EMBL" id="CP061839">
    <property type="protein sequence ID" value="QOW60455.1"/>
    <property type="molecule type" value="Genomic_DNA"/>
</dbReference>
<accession>A0A7S7AVR0</accession>
<evidence type="ECO:0000313" key="4">
    <source>
        <dbReference type="Proteomes" id="UP000593915"/>
    </source>
</evidence>
<dbReference type="PROSITE" id="PS51178">
    <property type="entry name" value="PASTA"/>
    <property type="match status" value="1"/>
</dbReference>
<evidence type="ECO:0000256" key="1">
    <source>
        <dbReference type="SAM" id="Phobius"/>
    </source>
</evidence>
<dbReference type="Pfam" id="PF03793">
    <property type="entry name" value="PASTA"/>
    <property type="match status" value="2"/>
</dbReference>
<name>A0A7S7AVR0_9SPIR</name>
<dbReference type="SMART" id="SM00740">
    <property type="entry name" value="PASTA"/>
    <property type="match status" value="3"/>
</dbReference>
<feature type="domain" description="PASTA" evidence="2">
    <location>
        <begin position="42"/>
        <end position="109"/>
    </location>
</feature>
<dbReference type="CDD" id="cd06577">
    <property type="entry name" value="PASTA_pknB"/>
    <property type="match status" value="2"/>
</dbReference>
<organism evidence="3 4">
    <name type="scientific">Treponema pedis</name>
    <dbReference type="NCBI Taxonomy" id="409322"/>
    <lineage>
        <taxon>Bacteria</taxon>
        <taxon>Pseudomonadati</taxon>
        <taxon>Spirochaetota</taxon>
        <taxon>Spirochaetia</taxon>
        <taxon>Spirochaetales</taxon>
        <taxon>Treponemataceae</taxon>
        <taxon>Treponema</taxon>
    </lineage>
</organism>
<keyword evidence="1" id="KW-1133">Transmembrane helix</keyword>
<feature type="transmembrane region" description="Helical" evidence="1">
    <location>
        <begin position="16"/>
        <end position="37"/>
    </location>
</feature>
<sequence length="331" mass="36168">MGFSDIADGIEGNGKVIIITSLVMLIFVMLVSTIVFFTSLKTADQVLVPNIEGEQLAEAMLKLQVKELYPRIQLRFSDNPDDAGTILEQNPPAGTIVKAGRRINVIVSRGAVIDRVENYVGKSLNDVQQHFASLFTAGRKQLVSIKEPLMYKYSSIPAGTILEQNPSPDTQIHEGIEIEFIVSKGPENEKVTVPKLEGAGLEEVYAAMLNNKLTFTVKAETDSSLTSPSVTSQSAAPNSETEAFSQIQISIKFPENKGNTIYGVYSPNLPKYPYPVKVSLDAVYPDGKQEELVNFKNAGGKCDIPYGVPEGTVLVLTVLNKKVQTFEVRPE</sequence>
<keyword evidence="1" id="KW-0812">Transmembrane</keyword>
<evidence type="ECO:0000259" key="2">
    <source>
        <dbReference type="PROSITE" id="PS51178"/>
    </source>
</evidence>
<proteinExistence type="predicted"/>
<dbReference type="Proteomes" id="UP000593915">
    <property type="component" value="Chromosome"/>
</dbReference>